<evidence type="ECO:0000256" key="11">
    <source>
        <dbReference type="ARBA" id="ARBA00022881"/>
    </source>
</evidence>
<evidence type="ECO:0000256" key="9">
    <source>
        <dbReference type="ARBA" id="ARBA00022833"/>
    </source>
</evidence>
<accession>A0ABS4JJ63</accession>
<gene>
    <name evidence="17" type="primary">uvrA</name>
    <name evidence="19" type="ORF">J2Z69_002798</name>
</gene>
<proteinExistence type="inferred from homology"/>
<feature type="zinc finger region" description="C4-type" evidence="17">
    <location>
        <begin position="738"/>
        <end position="764"/>
    </location>
</feature>
<dbReference type="InterPro" id="IPR041552">
    <property type="entry name" value="UvrA_DNA-bd"/>
</dbReference>
<keyword evidence="12 17" id="KW-0238">DNA-binding</keyword>
<keyword evidence="11 17" id="KW-0267">Excision nuclease</keyword>
<evidence type="ECO:0000256" key="10">
    <source>
        <dbReference type="ARBA" id="ARBA00022840"/>
    </source>
</evidence>
<keyword evidence="5 17" id="KW-0547">Nucleotide-binding</keyword>
<dbReference type="PANTHER" id="PTHR43152:SF3">
    <property type="entry name" value="UVRABC SYSTEM PROTEIN A"/>
    <property type="match status" value="1"/>
</dbReference>
<evidence type="ECO:0000256" key="1">
    <source>
        <dbReference type="ARBA" id="ARBA00004496"/>
    </source>
</evidence>
<dbReference type="InterPro" id="IPR041102">
    <property type="entry name" value="UvrA_inter"/>
</dbReference>
<evidence type="ECO:0000256" key="3">
    <source>
        <dbReference type="ARBA" id="ARBA00022723"/>
    </source>
</evidence>
<dbReference type="InterPro" id="IPR004602">
    <property type="entry name" value="UvrA"/>
</dbReference>
<feature type="binding site" evidence="17">
    <location>
        <begin position="639"/>
        <end position="646"/>
    </location>
    <ligand>
        <name>ATP</name>
        <dbReference type="ChEBI" id="CHEBI:30616"/>
    </ligand>
</feature>
<evidence type="ECO:0000256" key="16">
    <source>
        <dbReference type="ARBA" id="ARBA00042156"/>
    </source>
</evidence>
<feature type="domain" description="ABC transporter" evidence="18">
    <location>
        <begin position="604"/>
        <end position="935"/>
    </location>
</feature>
<evidence type="ECO:0000256" key="2">
    <source>
        <dbReference type="ARBA" id="ARBA00022490"/>
    </source>
</evidence>
<dbReference type="SUPFAM" id="SSF52540">
    <property type="entry name" value="P-loop containing nucleoside triphosphate hydrolases"/>
    <property type="match status" value="2"/>
</dbReference>
<dbReference type="HAMAP" id="MF_00205">
    <property type="entry name" value="UvrA"/>
    <property type="match status" value="1"/>
</dbReference>
<dbReference type="Pfam" id="PF17755">
    <property type="entry name" value="UvrA_DNA-bind"/>
    <property type="match status" value="1"/>
</dbReference>
<dbReference type="Gene3D" id="3.30.190.20">
    <property type="match status" value="1"/>
</dbReference>
<keyword evidence="3 17" id="KW-0479">Metal-binding</keyword>
<evidence type="ECO:0000256" key="12">
    <source>
        <dbReference type="ARBA" id="ARBA00023125"/>
    </source>
</evidence>
<comment type="caution">
    <text evidence="19">The sequence shown here is derived from an EMBL/GenBank/DDBJ whole genome shotgun (WGS) entry which is preliminary data.</text>
</comment>
<evidence type="ECO:0000313" key="19">
    <source>
        <dbReference type="EMBL" id="MBP2001742.1"/>
    </source>
</evidence>
<keyword evidence="13 17" id="KW-0234">DNA repair</keyword>
<dbReference type="PROSITE" id="PS50893">
    <property type="entry name" value="ABC_TRANSPORTER_2"/>
    <property type="match status" value="1"/>
</dbReference>
<dbReference type="InterPro" id="IPR027417">
    <property type="entry name" value="P-loop_NTPase"/>
</dbReference>
<evidence type="ECO:0000256" key="4">
    <source>
        <dbReference type="ARBA" id="ARBA00022737"/>
    </source>
</evidence>
<evidence type="ECO:0000313" key="20">
    <source>
        <dbReference type="Proteomes" id="UP001519288"/>
    </source>
</evidence>
<evidence type="ECO:0000256" key="7">
    <source>
        <dbReference type="ARBA" id="ARBA00022769"/>
    </source>
</evidence>
<keyword evidence="9 17" id="KW-0862">Zinc</keyword>
<name>A0ABS4JJ63_9BACL</name>
<keyword evidence="4 17" id="KW-0677">Repeat</keyword>
<keyword evidence="2 17" id="KW-0963">Cytoplasm</keyword>
<sequence length="954" mass="106044">MPIDNIVIKGARAHNLKNIDITIPRDRFVVLTGLSGSGKSSLAFDTIYAEGQRRYVESLSAYARQFLGQMEKPDVDSIEGLSPAISIDQKTTSRNPRSTVGTVTEIYDYLRLLFARIGHPHCPEHGVEISSQTVEQMVDRIMLYPEKTRLQILAPVISGRKGEHKSLFSEISKQGFVRVRVNGELRDLSETIELEKNKKHTIEVVVDRIVVKEDVQSRLADSIETALKLSGGQILVDIIGQEELRFSSNFACPICGFSIEELAPRMFSFNSPFGACPECDGLGAKMVVDPDLLVSDSRKTIEGGAFEAWAGSTSNYYPQYLKSVADHYHIPQDIPVSELTKDQMDKLLYGTGSQRIRFKYQNDFGQSKEAFVTFEGIIPNLERRYRDTSSEGIREFIEGFMSAKPCGTCKGQRLKKESLAVTVSGENMAFVTSLSIGDAMNFFDTIELSEKERTIAHMILKEINSRLGFLVNVGLDYLTMSRAAGTLSGGEAQRIRLATQIGSSLMGVLYILDEPSIGLHQRDNDRLIETLKHMRDLGNTLIVVEHDEDTMLASDYIIDIGPGAGIHGGNVVSQGTPQQVMEDANSLTGQYLSGRKFIPVNPERRKPDGRWIEVRGAKENNLKNVNVKFPIGVFSAVTGVSGSGKSTLVNEILYKTLARDLNRAKVRPGQYKEMKGLEHIEKVVDIDQSPIGRTPRSNPATYTGVFDDIRDLFSQTNEAKIRGYKKGRFSFNIKGGRCEACRGDGIIKIEMHFLPDVYVPCEICKGKRYNRETLEVKYKDKSISDILGMTVEDSVEFFQNIPKIHRKLQTLLDVGLGYVTLGQPATTLSGGEAQRVKLASELYRRSTGKTIYILDEPTTGLHVDDIDRLLKVLHRLVESGETVLVIEHNLDVIKTADYLIDLGPEGGSGGGTILATGTPEELIKVKGSYTGRYLKPILERDTQRSLELQEQSMV</sequence>
<dbReference type="NCBIfam" id="NF001503">
    <property type="entry name" value="PRK00349.1"/>
    <property type="match status" value="1"/>
</dbReference>
<dbReference type="Gene3D" id="1.10.8.280">
    <property type="entry name" value="ABC transporter ATPase domain-like"/>
    <property type="match status" value="1"/>
</dbReference>
<dbReference type="InterPro" id="IPR017871">
    <property type="entry name" value="ABC_transporter-like_CS"/>
</dbReference>
<evidence type="ECO:0000259" key="18">
    <source>
        <dbReference type="PROSITE" id="PS50893"/>
    </source>
</evidence>
<dbReference type="Pfam" id="PF17760">
    <property type="entry name" value="UvrA_inter"/>
    <property type="match status" value="1"/>
</dbReference>
<dbReference type="PANTHER" id="PTHR43152">
    <property type="entry name" value="UVRABC SYSTEM PROTEIN A"/>
    <property type="match status" value="1"/>
</dbReference>
<comment type="similarity">
    <text evidence="14 17">Belongs to the ABC transporter superfamily. UvrA family.</text>
</comment>
<keyword evidence="8 17" id="KW-0863">Zinc-finger</keyword>
<comment type="function">
    <text evidence="17">The UvrABC repair system catalyzes the recognition and processing of DNA lesions. UvrA is an ATPase and a DNA-binding protein. A damage recognition complex composed of 2 UvrA and 2 UvrB subunits scans DNA for abnormalities. When the presence of a lesion has been verified by UvrB, the UvrA molecules dissociate.</text>
</comment>
<evidence type="ECO:0000256" key="13">
    <source>
        <dbReference type="ARBA" id="ARBA00023204"/>
    </source>
</evidence>
<dbReference type="CDD" id="cd03270">
    <property type="entry name" value="ABC_UvrA_I"/>
    <property type="match status" value="1"/>
</dbReference>
<dbReference type="CDD" id="cd03271">
    <property type="entry name" value="ABC_UvrA_II"/>
    <property type="match status" value="1"/>
</dbReference>
<feature type="binding site" evidence="17">
    <location>
        <begin position="33"/>
        <end position="40"/>
    </location>
    <ligand>
        <name>ATP</name>
        <dbReference type="ChEBI" id="CHEBI:30616"/>
    </ligand>
</feature>
<evidence type="ECO:0000256" key="14">
    <source>
        <dbReference type="ARBA" id="ARBA00038000"/>
    </source>
</evidence>
<protein>
    <recommendedName>
        <fullName evidence="15 17">UvrABC system protein A</fullName>
        <shortName evidence="17">UvrA protein</shortName>
    </recommendedName>
    <alternativeName>
        <fullName evidence="16 17">Excinuclease ABC subunit A</fullName>
    </alternativeName>
</protein>
<reference evidence="19 20" key="1">
    <citation type="submission" date="2021-03" db="EMBL/GenBank/DDBJ databases">
        <title>Genomic Encyclopedia of Type Strains, Phase IV (KMG-IV): sequencing the most valuable type-strain genomes for metagenomic binning, comparative biology and taxonomic classification.</title>
        <authorList>
            <person name="Goeker M."/>
        </authorList>
    </citation>
    <scope>NUCLEOTIDE SEQUENCE [LARGE SCALE GENOMIC DNA]</scope>
    <source>
        <strain evidence="19 20">DSM 26806</strain>
    </source>
</reference>
<comment type="subcellular location">
    <subcellularLocation>
        <location evidence="1 17">Cytoplasm</location>
    </subcellularLocation>
</comment>
<dbReference type="PROSITE" id="PS00211">
    <property type="entry name" value="ABC_TRANSPORTER_1"/>
    <property type="match status" value="2"/>
</dbReference>
<dbReference type="InterPro" id="IPR003439">
    <property type="entry name" value="ABC_transporter-like_ATP-bd"/>
</dbReference>
<keyword evidence="7 17" id="KW-0228">DNA excision</keyword>
<dbReference type="Proteomes" id="UP001519288">
    <property type="component" value="Unassembled WGS sequence"/>
</dbReference>
<keyword evidence="20" id="KW-1185">Reference proteome</keyword>
<keyword evidence="10 17" id="KW-0067">ATP-binding</keyword>
<dbReference type="Gene3D" id="3.40.50.300">
    <property type="entry name" value="P-loop containing nucleotide triphosphate hydrolases"/>
    <property type="match status" value="3"/>
</dbReference>
<comment type="subunit">
    <text evidence="17">Forms a heterotetramer with UvrB during the search for lesions.</text>
</comment>
<feature type="zinc finger region" description="C4-type" evidence="17">
    <location>
        <begin position="252"/>
        <end position="279"/>
    </location>
</feature>
<keyword evidence="6 17" id="KW-0227">DNA damage</keyword>
<dbReference type="Gene3D" id="1.20.1580.10">
    <property type="entry name" value="ABC transporter ATPase like domain"/>
    <property type="match status" value="3"/>
</dbReference>
<evidence type="ECO:0000256" key="8">
    <source>
        <dbReference type="ARBA" id="ARBA00022771"/>
    </source>
</evidence>
<evidence type="ECO:0000256" key="15">
    <source>
        <dbReference type="ARBA" id="ARBA00039316"/>
    </source>
</evidence>
<dbReference type="RefSeq" id="WP_209863650.1">
    <property type="nucleotide sequence ID" value="NZ_JAGGLD010000005.1"/>
</dbReference>
<organism evidence="19 20">
    <name type="scientific">Paenibacillus shirakamiensis</name>
    <dbReference type="NCBI Taxonomy" id="1265935"/>
    <lineage>
        <taxon>Bacteria</taxon>
        <taxon>Bacillati</taxon>
        <taxon>Bacillota</taxon>
        <taxon>Bacilli</taxon>
        <taxon>Bacillales</taxon>
        <taxon>Paenibacillaceae</taxon>
        <taxon>Paenibacillus</taxon>
    </lineage>
</organism>
<dbReference type="EMBL" id="JAGGLD010000005">
    <property type="protein sequence ID" value="MBP2001742.1"/>
    <property type="molecule type" value="Genomic_DNA"/>
</dbReference>
<evidence type="ECO:0000256" key="5">
    <source>
        <dbReference type="ARBA" id="ARBA00022741"/>
    </source>
</evidence>
<evidence type="ECO:0000256" key="17">
    <source>
        <dbReference type="HAMAP-Rule" id="MF_00205"/>
    </source>
</evidence>
<dbReference type="NCBIfam" id="TIGR00630">
    <property type="entry name" value="uvra"/>
    <property type="match status" value="1"/>
</dbReference>
<evidence type="ECO:0000256" key="6">
    <source>
        <dbReference type="ARBA" id="ARBA00022763"/>
    </source>
</evidence>
<keyword evidence="17" id="KW-0742">SOS response</keyword>